<dbReference type="CDD" id="cd02787">
    <property type="entry name" value="MopB_CT_ydeP"/>
    <property type="match status" value="1"/>
</dbReference>
<dbReference type="PANTHER" id="PTHR43105:SF4">
    <property type="entry name" value="PROTEIN YDEP"/>
    <property type="match status" value="1"/>
</dbReference>
<dbReference type="Gene3D" id="3.40.50.740">
    <property type="match status" value="1"/>
</dbReference>
<dbReference type="InterPro" id="IPR037951">
    <property type="entry name" value="MopB_CT_YdeP"/>
</dbReference>
<protein>
    <recommendedName>
        <fullName evidence="7">Molybdopterin oxidoreductase domain-containing protein</fullName>
    </recommendedName>
</protein>
<evidence type="ECO:0000256" key="1">
    <source>
        <dbReference type="ARBA" id="ARBA00022723"/>
    </source>
</evidence>
<dbReference type="Pfam" id="PF01568">
    <property type="entry name" value="Molydop_binding"/>
    <property type="match status" value="1"/>
</dbReference>
<dbReference type="InterPro" id="IPR006657">
    <property type="entry name" value="MoPterin_dinucl-bd_dom"/>
</dbReference>
<evidence type="ECO:0000256" key="2">
    <source>
        <dbReference type="ARBA" id="ARBA00023004"/>
    </source>
</evidence>
<dbReference type="GO" id="GO:0051539">
    <property type="term" value="F:4 iron, 4 sulfur cluster binding"/>
    <property type="evidence" value="ECO:0007669"/>
    <property type="project" value="InterPro"/>
</dbReference>
<keyword evidence="3" id="KW-0411">Iron-sulfur</keyword>
<organism evidence="6">
    <name type="scientific">marine metagenome</name>
    <dbReference type="NCBI Taxonomy" id="408172"/>
    <lineage>
        <taxon>unclassified sequences</taxon>
        <taxon>metagenomes</taxon>
        <taxon>ecological metagenomes</taxon>
    </lineage>
</organism>
<dbReference type="InterPro" id="IPR050123">
    <property type="entry name" value="Prok_molybdopt-oxidoreductase"/>
</dbReference>
<dbReference type="PIRSF" id="PIRSF000144">
    <property type="entry name" value="CbbBc"/>
    <property type="match status" value="1"/>
</dbReference>
<dbReference type="GO" id="GO:0008863">
    <property type="term" value="F:formate dehydrogenase (NAD+) activity"/>
    <property type="evidence" value="ECO:0007669"/>
    <property type="project" value="InterPro"/>
</dbReference>
<dbReference type="InterPro" id="IPR010046">
    <property type="entry name" value="Mopterin_OxRdtse_a_bac"/>
</dbReference>
<dbReference type="SUPFAM" id="SSF50692">
    <property type="entry name" value="ADC-like"/>
    <property type="match status" value="1"/>
</dbReference>
<evidence type="ECO:0000256" key="3">
    <source>
        <dbReference type="ARBA" id="ARBA00023014"/>
    </source>
</evidence>
<accession>A0A382APR0</accession>
<gene>
    <name evidence="6" type="ORF">METZ01_LOCUS155867</name>
</gene>
<dbReference type="GO" id="GO:0043546">
    <property type="term" value="F:molybdopterin cofactor binding"/>
    <property type="evidence" value="ECO:0007669"/>
    <property type="project" value="InterPro"/>
</dbReference>
<feature type="domain" description="Molybdopterin oxidoreductase" evidence="4">
    <location>
        <begin position="107"/>
        <end position="500"/>
    </location>
</feature>
<evidence type="ECO:0000313" key="6">
    <source>
        <dbReference type="EMBL" id="SVB03013.1"/>
    </source>
</evidence>
<dbReference type="Pfam" id="PF00384">
    <property type="entry name" value="Molybdopterin"/>
    <property type="match status" value="1"/>
</dbReference>
<feature type="domain" description="Molybdopterin dinucleotide-binding" evidence="5">
    <location>
        <begin position="627"/>
        <end position="726"/>
    </location>
</feature>
<evidence type="ECO:0000259" key="4">
    <source>
        <dbReference type="Pfam" id="PF00384"/>
    </source>
</evidence>
<dbReference type="AlphaFoldDB" id="A0A382APR0"/>
<dbReference type="EMBL" id="UINC01026129">
    <property type="protein sequence ID" value="SVB03013.1"/>
    <property type="molecule type" value="Genomic_DNA"/>
</dbReference>
<dbReference type="Gene3D" id="3.40.228.10">
    <property type="entry name" value="Dimethylsulfoxide Reductase, domain 2"/>
    <property type="match status" value="1"/>
</dbReference>
<dbReference type="InterPro" id="IPR009010">
    <property type="entry name" value="Asp_de-COase-like_dom_sf"/>
</dbReference>
<dbReference type="Gene3D" id="2.40.40.20">
    <property type="match status" value="1"/>
</dbReference>
<keyword evidence="1" id="KW-0479">Metal-binding</keyword>
<sequence length="742" mass="82341">MRYKRPRNAGGWGAISYSLLKSLRAGGLGPMMQALLTRNTCKSCALGMGGQKGGLRDEKGHFPAVCNKSVVAQASDMQKAIPSKFFKQNNIAALSTWSAFQLERAGRLVNPMLCEPESSYYKEISWEYALERIADQLKSTEPENSFFYASGRSSNEAAFLLQLFARIFGTNNVNNCSYYCHQASGVGMSNTLGTSTATIQLEDLDNADLIFLIGANPASNHPRFMRILMETRRRGGQVIVINPARERGLERFSVPSDLRSLLLGSDIASSYIQPNIGGDIALFKGIAKGLFQIETINSGTIDLDYISNHTNNFEVFRESIHATTWESIEKVSGITRATIENIASKYAQAKNVVFAWAMGLTHHAHGVDNIQEVVNLALLRGMVGKKNAGLLPLRGHSNVQGIGSVGFTPKLKQVIFDNLEKQLNVSLPTNKGLDTLSCMEFAHQGNFNFAWCLGGNLFGSNPDSSFSEEALSRIDFILYMNTTLNQGHFRGRGKATIVLPVLARDEEPQKTTQESMFNYIRLSDGGKGRHFGPRSEGHIISDIAARVLKESPIKWKEFQPNTNIRDLIGKIVPGFEKIGTIDQTKEEFHITGRILHSPEFPTTDGRATFAICPMPQLPIKTNEGSTFKLMTVRSEGQFNTVVYDKEDRYRGVKSRDVIFMNAEDIHSLSIQEGERVTVKNATGILDNQEVVEYPIKAGNVMMYYPEANILVPREYDNKSRTPSFKSIDVKITKKNMLVPQLG</sequence>
<dbReference type="GO" id="GO:0030151">
    <property type="term" value="F:molybdenum ion binding"/>
    <property type="evidence" value="ECO:0007669"/>
    <property type="project" value="InterPro"/>
</dbReference>
<reference evidence="6" key="1">
    <citation type="submission" date="2018-05" db="EMBL/GenBank/DDBJ databases">
        <authorList>
            <person name="Lanie J.A."/>
            <person name="Ng W.-L."/>
            <person name="Kazmierczak K.M."/>
            <person name="Andrzejewski T.M."/>
            <person name="Davidsen T.M."/>
            <person name="Wayne K.J."/>
            <person name="Tettelin H."/>
            <person name="Glass J.I."/>
            <person name="Rusch D."/>
            <person name="Podicherti R."/>
            <person name="Tsui H.-C.T."/>
            <person name="Winkler M.E."/>
        </authorList>
    </citation>
    <scope>NUCLEOTIDE SEQUENCE</scope>
</reference>
<evidence type="ECO:0000259" key="5">
    <source>
        <dbReference type="Pfam" id="PF01568"/>
    </source>
</evidence>
<keyword evidence="2" id="KW-0408">Iron</keyword>
<dbReference type="SUPFAM" id="SSF53706">
    <property type="entry name" value="Formate dehydrogenase/DMSO reductase, domains 1-3"/>
    <property type="match status" value="1"/>
</dbReference>
<dbReference type="InterPro" id="IPR006656">
    <property type="entry name" value="Mopterin_OxRdtase"/>
</dbReference>
<name>A0A382APR0_9ZZZZ</name>
<dbReference type="GO" id="GO:0016020">
    <property type="term" value="C:membrane"/>
    <property type="evidence" value="ECO:0007669"/>
    <property type="project" value="TreeGrafter"/>
</dbReference>
<dbReference type="PANTHER" id="PTHR43105">
    <property type="entry name" value="RESPIRATORY NITRATE REDUCTASE"/>
    <property type="match status" value="1"/>
</dbReference>
<dbReference type="NCBIfam" id="TIGR01701">
    <property type="entry name" value="Fdhalpha-like"/>
    <property type="match status" value="1"/>
</dbReference>
<proteinExistence type="predicted"/>
<evidence type="ECO:0008006" key="7">
    <source>
        <dbReference type="Google" id="ProtNLM"/>
    </source>
</evidence>